<protein>
    <submittedName>
        <fullName evidence="2">Uncharacterized protein</fullName>
    </submittedName>
</protein>
<feature type="transmembrane region" description="Helical" evidence="1">
    <location>
        <begin position="54"/>
        <end position="74"/>
    </location>
</feature>
<feature type="transmembrane region" description="Helical" evidence="1">
    <location>
        <begin position="458"/>
        <end position="478"/>
    </location>
</feature>
<sequence length="482" mass="52512">MALFPLEIEEPLRRPRQLTQNHVLLAAGLAMSIVYSWGPFAVLAAHGNLPPRDLVGLATVVVSLVFFLQTFLIYRLLSQTGACPAATDSVDAFFYQTRAGSASLLFLCIPWCVMGIYGLILSLSAAADAIIHRNDSENSREFGRPLELFSGVIMVTTPLALLTGVWWASRMAFRALYRVLGADTGRGHYDSVPLGLDEHRSDELRFERNTSRGKRPPGKATLLFHADDQVNRYLLGALWTSPLAINSLVYMLLFLARLLPSQSSSQMAQARTRQPIAGDRPRSAMAVSLFAAALACSTAYYWMPMKLASNQKNDPLAAIMQILVLMFHGCLGYGLLSASRAYPHMTDIVDYNILHTPAGHMFLGLLAFCAWALGAGSVSLMGLFIAGKIRGTRHDPPPPEVSGMGKTERLLRIFAPFALVYVACWLFCLASVGVLQIAPSRARANGDLTWSDLLRRPAVAGAVLFIVAASRLLGRVVADMSG</sequence>
<feature type="transmembrane region" description="Helical" evidence="1">
    <location>
        <begin position="413"/>
        <end position="438"/>
    </location>
</feature>
<name>A0A2S7XYH2_BEABA</name>
<comment type="caution">
    <text evidence="2">The sequence shown here is derived from an EMBL/GenBank/DDBJ whole genome shotgun (WGS) entry which is preliminary data.</text>
</comment>
<evidence type="ECO:0000313" key="3">
    <source>
        <dbReference type="Proteomes" id="UP000237441"/>
    </source>
</evidence>
<evidence type="ECO:0000256" key="1">
    <source>
        <dbReference type="SAM" id="Phobius"/>
    </source>
</evidence>
<gene>
    <name evidence="2" type="ORF">BB8028_0001g10260</name>
</gene>
<organism evidence="2 3">
    <name type="scientific">Beauveria bassiana</name>
    <name type="common">White muscardine disease fungus</name>
    <name type="synonym">Tritirachium shiotae</name>
    <dbReference type="NCBI Taxonomy" id="176275"/>
    <lineage>
        <taxon>Eukaryota</taxon>
        <taxon>Fungi</taxon>
        <taxon>Dikarya</taxon>
        <taxon>Ascomycota</taxon>
        <taxon>Pezizomycotina</taxon>
        <taxon>Sordariomycetes</taxon>
        <taxon>Hypocreomycetidae</taxon>
        <taxon>Hypocreales</taxon>
        <taxon>Cordycipitaceae</taxon>
        <taxon>Beauveria</taxon>
    </lineage>
</organism>
<feature type="transmembrane region" description="Helical" evidence="1">
    <location>
        <begin position="315"/>
        <end position="336"/>
    </location>
</feature>
<feature type="transmembrane region" description="Helical" evidence="1">
    <location>
        <begin position="361"/>
        <end position="386"/>
    </location>
</feature>
<feature type="transmembrane region" description="Helical" evidence="1">
    <location>
        <begin position="233"/>
        <end position="256"/>
    </location>
</feature>
<dbReference type="AlphaFoldDB" id="A0A2S7XYH2"/>
<keyword evidence="1" id="KW-0472">Membrane</keyword>
<reference evidence="2 3" key="1">
    <citation type="submission" date="2016-07" db="EMBL/GenBank/DDBJ databases">
        <title>Comparative genomics of the entomopathogenic fungus Beauveria bassiana.</title>
        <authorList>
            <person name="Valero Jimenez C.A."/>
            <person name="Zwaan B.J."/>
            <person name="Van Kan J.A."/>
            <person name="Takken W."/>
            <person name="Debets A.J."/>
            <person name="Schoustra S.E."/>
            <person name="Koenraadt C.J."/>
        </authorList>
    </citation>
    <scope>NUCLEOTIDE SEQUENCE [LARGE SCALE GENOMIC DNA]</scope>
    <source>
        <strain evidence="2 3">ARSEF 8028</strain>
    </source>
</reference>
<dbReference type="EMBL" id="JRHA01000001">
    <property type="protein sequence ID" value="PQK08955.1"/>
    <property type="molecule type" value="Genomic_DNA"/>
</dbReference>
<evidence type="ECO:0000313" key="2">
    <source>
        <dbReference type="EMBL" id="PQK08955.1"/>
    </source>
</evidence>
<accession>A0A2S7XYH2</accession>
<feature type="transmembrane region" description="Helical" evidence="1">
    <location>
        <begin position="146"/>
        <end position="168"/>
    </location>
</feature>
<feature type="transmembrane region" description="Helical" evidence="1">
    <location>
        <begin position="283"/>
        <end position="303"/>
    </location>
</feature>
<keyword evidence="1" id="KW-1133">Transmembrane helix</keyword>
<dbReference type="OrthoDB" id="4868736at2759"/>
<proteinExistence type="predicted"/>
<dbReference type="Proteomes" id="UP000237441">
    <property type="component" value="Unassembled WGS sequence"/>
</dbReference>
<feature type="transmembrane region" description="Helical" evidence="1">
    <location>
        <begin position="23"/>
        <end position="42"/>
    </location>
</feature>
<keyword evidence="1" id="KW-0812">Transmembrane</keyword>
<feature type="transmembrane region" description="Helical" evidence="1">
    <location>
        <begin position="104"/>
        <end position="126"/>
    </location>
</feature>